<dbReference type="AlphaFoldDB" id="A0A917MYA2"/>
<sequence>MKAAIKKGILIFLLTAWAGALQAQDTVVVRKDSRLDMLTAKQAAYNKLAGKMTNNGLYRGYRLQVINTRSREQAFQVKSELLRRFPDEKTYLLYQSPYFKVRIGNFLERSAAEEFKRMVAKQYPQGVYVIDDAIEYKPTEQDEADLSTE</sequence>
<dbReference type="Gene3D" id="3.30.70.1070">
    <property type="entry name" value="Sporulation related repeat"/>
    <property type="match status" value="1"/>
</dbReference>
<dbReference type="PROSITE" id="PS51724">
    <property type="entry name" value="SPOR"/>
    <property type="match status" value="1"/>
</dbReference>
<dbReference type="GO" id="GO:0042834">
    <property type="term" value="F:peptidoglycan binding"/>
    <property type="evidence" value="ECO:0007669"/>
    <property type="project" value="InterPro"/>
</dbReference>
<evidence type="ECO:0000313" key="3">
    <source>
        <dbReference type="EMBL" id="GGH78784.1"/>
    </source>
</evidence>
<reference evidence="3" key="2">
    <citation type="submission" date="2020-09" db="EMBL/GenBank/DDBJ databases">
        <authorList>
            <person name="Sun Q."/>
            <person name="Zhou Y."/>
        </authorList>
    </citation>
    <scope>NUCLEOTIDE SEQUENCE</scope>
    <source>
        <strain evidence="3">CGMCC 1.15290</strain>
    </source>
</reference>
<dbReference type="Proteomes" id="UP000627292">
    <property type="component" value="Unassembled WGS sequence"/>
</dbReference>
<comment type="caution">
    <text evidence="3">The sequence shown here is derived from an EMBL/GenBank/DDBJ whole genome shotgun (WGS) entry which is preliminary data.</text>
</comment>
<feature type="chain" id="PRO_5037089467" description="SPOR domain-containing protein" evidence="1">
    <location>
        <begin position="24"/>
        <end position="149"/>
    </location>
</feature>
<name>A0A917MYA2_9BACT</name>
<evidence type="ECO:0000313" key="4">
    <source>
        <dbReference type="Proteomes" id="UP000627292"/>
    </source>
</evidence>
<protein>
    <recommendedName>
        <fullName evidence="2">SPOR domain-containing protein</fullName>
    </recommendedName>
</protein>
<dbReference type="InterPro" id="IPR007730">
    <property type="entry name" value="SPOR-like_dom"/>
</dbReference>
<feature type="signal peptide" evidence="1">
    <location>
        <begin position="1"/>
        <end position="23"/>
    </location>
</feature>
<reference evidence="3" key="1">
    <citation type="journal article" date="2014" name="Int. J. Syst. Evol. Microbiol.">
        <title>Complete genome sequence of Corynebacterium casei LMG S-19264T (=DSM 44701T), isolated from a smear-ripened cheese.</title>
        <authorList>
            <consortium name="US DOE Joint Genome Institute (JGI-PGF)"/>
            <person name="Walter F."/>
            <person name="Albersmeier A."/>
            <person name="Kalinowski J."/>
            <person name="Ruckert C."/>
        </authorList>
    </citation>
    <scope>NUCLEOTIDE SEQUENCE</scope>
    <source>
        <strain evidence="3">CGMCC 1.15290</strain>
    </source>
</reference>
<proteinExistence type="predicted"/>
<evidence type="ECO:0000256" key="1">
    <source>
        <dbReference type="SAM" id="SignalP"/>
    </source>
</evidence>
<dbReference type="Pfam" id="PF05036">
    <property type="entry name" value="SPOR"/>
    <property type="match status" value="1"/>
</dbReference>
<dbReference type="SUPFAM" id="SSF110997">
    <property type="entry name" value="Sporulation related repeat"/>
    <property type="match status" value="1"/>
</dbReference>
<keyword evidence="1" id="KW-0732">Signal</keyword>
<dbReference type="InterPro" id="IPR036680">
    <property type="entry name" value="SPOR-like_sf"/>
</dbReference>
<organism evidence="3 4">
    <name type="scientific">Filimonas zeae</name>
    <dbReference type="NCBI Taxonomy" id="1737353"/>
    <lineage>
        <taxon>Bacteria</taxon>
        <taxon>Pseudomonadati</taxon>
        <taxon>Bacteroidota</taxon>
        <taxon>Chitinophagia</taxon>
        <taxon>Chitinophagales</taxon>
        <taxon>Chitinophagaceae</taxon>
        <taxon>Filimonas</taxon>
    </lineage>
</organism>
<evidence type="ECO:0000259" key="2">
    <source>
        <dbReference type="PROSITE" id="PS51724"/>
    </source>
</evidence>
<accession>A0A917MYA2</accession>
<dbReference type="EMBL" id="BMIB01000005">
    <property type="protein sequence ID" value="GGH78784.1"/>
    <property type="molecule type" value="Genomic_DNA"/>
</dbReference>
<gene>
    <name evidence="3" type="ORF">GCM10011379_47160</name>
</gene>
<dbReference type="RefSeq" id="WP_188957104.1">
    <property type="nucleotide sequence ID" value="NZ_BMIB01000005.1"/>
</dbReference>
<feature type="domain" description="SPOR" evidence="2">
    <location>
        <begin position="55"/>
        <end position="132"/>
    </location>
</feature>
<keyword evidence="4" id="KW-1185">Reference proteome</keyword>